<evidence type="ECO:0000313" key="1">
    <source>
        <dbReference type="EMBL" id="KKN26258.1"/>
    </source>
</evidence>
<dbReference type="SUPFAM" id="SSF46785">
    <property type="entry name" value="Winged helix' DNA-binding domain"/>
    <property type="match status" value="1"/>
</dbReference>
<dbReference type="InterPro" id="IPR036388">
    <property type="entry name" value="WH-like_DNA-bd_sf"/>
</dbReference>
<dbReference type="EMBL" id="LAZR01002734">
    <property type="protein sequence ID" value="KKN26258.1"/>
    <property type="molecule type" value="Genomic_DNA"/>
</dbReference>
<gene>
    <name evidence="1" type="ORF">LCGC14_0876650</name>
</gene>
<reference evidence="1" key="1">
    <citation type="journal article" date="2015" name="Nature">
        <title>Complex archaea that bridge the gap between prokaryotes and eukaryotes.</title>
        <authorList>
            <person name="Spang A."/>
            <person name="Saw J.H."/>
            <person name="Jorgensen S.L."/>
            <person name="Zaremba-Niedzwiedzka K."/>
            <person name="Martijn J."/>
            <person name="Lind A.E."/>
            <person name="van Eijk R."/>
            <person name="Schleper C."/>
            <person name="Guy L."/>
            <person name="Ettema T.J."/>
        </authorList>
    </citation>
    <scope>NUCLEOTIDE SEQUENCE</scope>
</reference>
<proteinExistence type="predicted"/>
<sequence>MEVKNNSGNSKILLVLQDTNKSMSVKTLAEKTGISYKNIHRNITQLFNSGYITANTLQEGRCRNKYIFLTPLGKSYNASKWIEKSTRNTTATEEFEHYDSNFSQIEVKECSKFGIRFYAWLARELEIPKYYDLSLDQLKLQIGLRLLYQSRKIDVSDLLDKYNLGEA</sequence>
<dbReference type="InterPro" id="IPR036390">
    <property type="entry name" value="WH_DNA-bd_sf"/>
</dbReference>
<dbReference type="Pfam" id="PF13412">
    <property type="entry name" value="HTH_24"/>
    <property type="match status" value="1"/>
</dbReference>
<organism evidence="1">
    <name type="scientific">marine sediment metagenome</name>
    <dbReference type="NCBI Taxonomy" id="412755"/>
    <lineage>
        <taxon>unclassified sequences</taxon>
        <taxon>metagenomes</taxon>
        <taxon>ecological metagenomes</taxon>
    </lineage>
</organism>
<dbReference type="AlphaFoldDB" id="A0A0F9SA51"/>
<dbReference type="Gene3D" id="1.10.10.10">
    <property type="entry name" value="Winged helix-like DNA-binding domain superfamily/Winged helix DNA-binding domain"/>
    <property type="match status" value="1"/>
</dbReference>
<accession>A0A0F9SA51</accession>
<name>A0A0F9SA51_9ZZZZ</name>
<comment type="caution">
    <text evidence="1">The sequence shown here is derived from an EMBL/GenBank/DDBJ whole genome shotgun (WGS) entry which is preliminary data.</text>
</comment>
<protein>
    <submittedName>
        <fullName evidence="1">Uncharacterized protein</fullName>
    </submittedName>
</protein>